<evidence type="ECO:0000313" key="2">
    <source>
        <dbReference type="Proteomes" id="UP000287651"/>
    </source>
</evidence>
<organism evidence="1 2">
    <name type="scientific">Ensete ventricosum</name>
    <name type="common">Abyssinian banana</name>
    <name type="synonym">Musa ensete</name>
    <dbReference type="NCBI Taxonomy" id="4639"/>
    <lineage>
        <taxon>Eukaryota</taxon>
        <taxon>Viridiplantae</taxon>
        <taxon>Streptophyta</taxon>
        <taxon>Embryophyta</taxon>
        <taxon>Tracheophyta</taxon>
        <taxon>Spermatophyta</taxon>
        <taxon>Magnoliopsida</taxon>
        <taxon>Liliopsida</taxon>
        <taxon>Zingiberales</taxon>
        <taxon>Musaceae</taxon>
        <taxon>Ensete</taxon>
    </lineage>
</organism>
<accession>A0A426ZLF2</accession>
<reference evidence="1 2" key="1">
    <citation type="journal article" date="2014" name="Agronomy (Basel)">
        <title>A Draft Genome Sequence for Ensete ventricosum, the Drought-Tolerant Tree Against Hunger.</title>
        <authorList>
            <person name="Harrison J."/>
            <person name="Moore K.A."/>
            <person name="Paszkiewicz K."/>
            <person name="Jones T."/>
            <person name="Grant M."/>
            <person name="Ambacheew D."/>
            <person name="Muzemil S."/>
            <person name="Studholme D.J."/>
        </authorList>
    </citation>
    <scope>NUCLEOTIDE SEQUENCE [LARGE SCALE GENOMIC DNA]</scope>
</reference>
<dbReference type="AlphaFoldDB" id="A0A426ZLF2"/>
<sequence>MSSKVAADLMLQKEDYNRCLLLEQTHPEWELAPSSCKMVNSTKKRKWAPKNYHSYPPQTQIRLIPLEILSDDNPHSKRRHDYYYRATTWQPV</sequence>
<protein>
    <submittedName>
        <fullName evidence="1">Uncharacterized protein</fullName>
    </submittedName>
</protein>
<comment type="caution">
    <text evidence="1">The sequence shown here is derived from an EMBL/GenBank/DDBJ whole genome shotgun (WGS) entry which is preliminary data.</text>
</comment>
<gene>
    <name evidence="1" type="ORF">B296_00003132</name>
</gene>
<proteinExistence type="predicted"/>
<dbReference type="EMBL" id="AMZH03006037">
    <property type="protein sequence ID" value="RRT64833.1"/>
    <property type="molecule type" value="Genomic_DNA"/>
</dbReference>
<evidence type="ECO:0000313" key="1">
    <source>
        <dbReference type="EMBL" id="RRT64833.1"/>
    </source>
</evidence>
<dbReference type="Proteomes" id="UP000287651">
    <property type="component" value="Unassembled WGS sequence"/>
</dbReference>
<name>A0A426ZLF2_ENSVE</name>